<dbReference type="GeneID" id="6068870"/>
<keyword evidence="2" id="KW-1185">Reference proteome</keyword>
<accession>B0CPV8</accession>
<gene>
    <name evidence="1" type="ORF">LACBIDRAFT_301904</name>
</gene>
<sequence length="94" mass="10499">MGRRGTAVPELTIRSWEIAFGNWIRSDGSYQMKLQRHSTFPMRSRHSVKCAFKSVLPFPGVAGNWSGQNDVNADAHVELDGEGSCASTTISWKW</sequence>
<dbReference type="HOGENOM" id="CLU_2386543_0_0_1"/>
<evidence type="ECO:0000313" key="1">
    <source>
        <dbReference type="EMBL" id="EDR16131.1"/>
    </source>
</evidence>
<dbReference type="KEGG" id="lbc:LACBIDRAFT_301904"/>
<dbReference type="AlphaFoldDB" id="B0CPV8"/>
<proteinExistence type="predicted"/>
<name>B0CPV8_LACBS</name>
<evidence type="ECO:0000313" key="2">
    <source>
        <dbReference type="Proteomes" id="UP000001194"/>
    </source>
</evidence>
<dbReference type="RefSeq" id="XP_001874339.1">
    <property type="nucleotide sequence ID" value="XM_001874304.1"/>
</dbReference>
<dbReference type="Proteomes" id="UP000001194">
    <property type="component" value="Unassembled WGS sequence"/>
</dbReference>
<dbReference type="InParanoid" id="B0CPV8"/>
<reference evidence="1 2" key="1">
    <citation type="journal article" date="2008" name="Nature">
        <title>The genome of Laccaria bicolor provides insights into mycorrhizal symbiosis.</title>
        <authorList>
            <person name="Martin F."/>
            <person name="Aerts A."/>
            <person name="Ahren D."/>
            <person name="Brun A."/>
            <person name="Danchin E.G.J."/>
            <person name="Duchaussoy F."/>
            <person name="Gibon J."/>
            <person name="Kohler A."/>
            <person name="Lindquist E."/>
            <person name="Pereda V."/>
            <person name="Salamov A."/>
            <person name="Shapiro H.J."/>
            <person name="Wuyts J."/>
            <person name="Blaudez D."/>
            <person name="Buee M."/>
            <person name="Brokstein P."/>
            <person name="Canbaeck B."/>
            <person name="Cohen D."/>
            <person name="Courty P.E."/>
            <person name="Coutinho P.M."/>
            <person name="Delaruelle C."/>
            <person name="Detter J.C."/>
            <person name="Deveau A."/>
            <person name="DiFazio S."/>
            <person name="Duplessis S."/>
            <person name="Fraissinet-Tachet L."/>
            <person name="Lucic E."/>
            <person name="Frey-Klett P."/>
            <person name="Fourrey C."/>
            <person name="Feussner I."/>
            <person name="Gay G."/>
            <person name="Grimwood J."/>
            <person name="Hoegger P.J."/>
            <person name="Jain P."/>
            <person name="Kilaru S."/>
            <person name="Labbe J."/>
            <person name="Lin Y.C."/>
            <person name="Legue V."/>
            <person name="Le Tacon F."/>
            <person name="Marmeisse R."/>
            <person name="Melayah D."/>
            <person name="Montanini B."/>
            <person name="Muratet M."/>
            <person name="Nehls U."/>
            <person name="Niculita-Hirzel H."/>
            <person name="Oudot-Le Secq M.P."/>
            <person name="Peter M."/>
            <person name="Quesneville H."/>
            <person name="Rajashekar B."/>
            <person name="Reich M."/>
            <person name="Rouhier N."/>
            <person name="Schmutz J."/>
            <person name="Yin T."/>
            <person name="Chalot M."/>
            <person name="Henrissat B."/>
            <person name="Kuees U."/>
            <person name="Lucas S."/>
            <person name="Van de Peer Y."/>
            <person name="Podila G.K."/>
            <person name="Polle A."/>
            <person name="Pukkila P.J."/>
            <person name="Richardson P.M."/>
            <person name="Rouze P."/>
            <person name="Sanders I.R."/>
            <person name="Stajich J.E."/>
            <person name="Tunlid A."/>
            <person name="Tuskan G."/>
            <person name="Grigoriev I.V."/>
        </authorList>
    </citation>
    <scope>NUCLEOTIDE SEQUENCE [LARGE SCALE GENOMIC DNA]</scope>
    <source>
        <strain evidence="2">S238N-H82 / ATCC MYA-4686</strain>
    </source>
</reference>
<organism evidence="2">
    <name type="scientific">Laccaria bicolor (strain S238N-H82 / ATCC MYA-4686)</name>
    <name type="common">Bicoloured deceiver</name>
    <name type="synonym">Laccaria laccata var. bicolor</name>
    <dbReference type="NCBI Taxonomy" id="486041"/>
    <lineage>
        <taxon>Eukaryota</taxon>
        <taxon>Fungi</taxon>
        <taxon>Dikarya</taxon>
        <taxon>Basidiomycota</taxon>
        <taxon>Agaricomycotina</taxon>
        <taxon>Agaricomycetes</taxon>
        <taxon>Agaricomycetidae</taxon>
        <taxon>Agaricales</taxon>
        <taxon>Agaricineae</taxon>
        <taxon>Hydnangiaceae</taxon>
        <taxon>Laccaria</taxon>
    </lineage>
</organism>
<protein>
    <submittedName>
        <fullName evidence="1">Predicted protein</fullName>
    </submittedName>
</protein>
<dbReference type="EMBL" id="DS547091">
    <property type="protein sequence ID" value="EDR16131.1"/>
    <property type="molecule type" value="Genomic_DNA"/>
</dbReference>